<reference evidence="2 3" key="1">
    <citation type="submission" date="2024-09" db="EMBL/GenBank/DDBJ databases">
        <title>Genome sequencing and assembly of Phytophthora oleae, isolate VK10A, causative agent of rot of olive drupes.</title>
        <authorList>
            <person name="Conti Taguali S."/>
            <person name="Riolo M."/>
            <person name="La Spada F."/>
            <person name="Cacciola S.O."/>
            <person name="Dionisio G."/>
        </authorList>
    </citation>
    <scope>NUCLEOTIDE SEQUENCE [LARGE SCALE GENOMIC DNA]</scope>
    <source>
        <strain evidence="2 3">VK10A</strain>
    </source>
</reference>
<protein>
    <submittedName>
        <fullName evidence="2">Uncharacterized protein</fullName>
    </submittedName>
</protein>
<organism evidence="2 3">
    <name type="scientific">Phytophthora oleae</name>
    <dbReference type="NCBI Taxonomy" id="2107226"/>
    <lineage>
        <taxon>Eukaryota</taxon>
        <taxon>Sar</taxon>
        <taxon>Stramenopiles</taxon>
        <taxon>Oomycota</taxon>
        <taxon>Peronosporomycetes</taxon>
        <taxon>Peronosporales</taxon>
        <taxon>Peronosporaceae</taxon>
        <taxon>Phytophthora</taxon>
    </lineage>
</organism>
<feature type="region of interest" description="Disordered" evidence="1">
    <location>
        <begin position="377"/>
        <end position="440"/>
    </location>
</feature>
<name>A0ABD3FYF1_9STRA</name>
<dbReference type="AlphaFoldDB" id="A0ABD3FYF1"/>
<dbReference type="EMBL" id="JBIMZQ010000004">
    <property type="protein sequence ID" value="KAL3671942.1"/>
    <property type="molecule type" value="Genomic_DNA"/>
</dbReference>
<sequence>MSPETDANDHVPLEFLLGARAKHYYPNTKHQERSIKVCTAKRSLPQSIHPRRRGEQARQLLQRVMDQADARKLDEFEVFSEEPDRAALVKALVEAASSPQEIIFDDENFQLSLKDTHGSPARIKTLQQLRNDELRRQNQRLTSFHGYERDSRSILDVTGAAARIPHTTIRQLREIKLSIVKARKKQEGKRTQELLEVLQGQQEHTRTALHQHQQFAKALQRQKNHGSVSTSLITLDSIGNQDNRIASNGWNEPGRKLIPTLQIPESYYDAHPFDERDHPRRPVLAKVTFDSLALSSSLPKHESTGGSGEESLFSSMDNEADFLNTGITWEADDDSDEVRRRLGDRQREVFVNNSANGLFFGGGFIAKKAKDRYEKKPKRVSVSNNSNHSTQAASEQESLEAVLGTQSASILPLAEANKPALRRREATASRRPNHLKPPNK</sequence>
<feature type="compositionally biased region" description="Basic residues" evidence="1">
    <location>
        <begin position="431"/>
        <end position="440"/>
    </location>
</feature>
<proteinExistence type="predicted"/>
<comment type="caution">
    <text evidence="2">The sequence shown here is derived from an EMBL/GenBank/DDBJ whole genome shotgun (WGS) entry which is preliminary data.</text>
</comment>
<keyword evidence="3" id="KW-1185">Reference proteome</keyword>
<dbReference type="Proteomes" id="UP001632037">
    <property type="component" value="Unassembled WGS sequence"/>
</dbReference>
<evidence type="ECO:0000256" key="1">
    <source>
        <dbReference type="SAM" id="MobiDB-lite"/>
    </source>
</evidence>
<evidence type="ECO:0000313" key="2">
    <source>
        <dbReference type="EMBL" id="KAL3671942.1"/>
    </source>
</evidence>
<accession>A0ABD3FYF1</accession>
<evidence type="ECO:0000313" key="3">
    <source>
        <dbReference type="Proteomes" id="UP001632037"/>
    </source>
</evidence>
<gene>
    <name evidence="2" type="ORF">V7S43_002609</name>
</gene>
<feature type="compositionally biased region" description="Polar residues" evidence="1">
    <location>
        <begin position="381"/>
        <end position="396"/>
    </location>
</feature>